<dbReference type="HOGENOM" id="CLU_3024991_0_0_9"/>
<gene>
    <name evidence="1" type="ORF">HMPREF9087_0053</name>
</gene>
<name>F0EF35_ENTCA</name>
<proteinExistence type="predicted"/>
<reference evidence="1 2" key="1">
    <citation type="submission" date="2011-01" db="EMBL/GenBank/DDBJ databases">
        <authorList>
            <person name="Muzny D."/>
            <person name="Qin X."/>
            <person name="Deng J."/>
            <person name="Jiang H."/>
            <person name="Liu Y."/>
            <person name="Qu J."/>
            <person name="Song X.-Z."/>
            <person name="Zhang L."/>
            <person name="Thornton R."/>
            <person name="Coyle M."/>
            <person name="Francisco L."/>
            <person name="Jackson L."/>
            <person name="Javaid M."/>
            <person name="Korchina V."/>
            <person name="Kovar C."/>
            <person name="Mata R."/>
            <person name="Mathew T."/>
            <person name="Ngo R."/>
            <person name="Nguyen L."/>
            <person name="Nguyen N."/>
            <person name="Okwuonu G."/>
            <person name="Ongeri F."/>
            <person name="Pham C."/>
            <person name="Simmons D."/>
            <person name="Wilczek-Boney K."/>
            <person name="Hale W."/>
            <person name="Jakkamsetti A."/>
            <person name="Pham P."/>
            <person name="Ruth R."/>
            <person name="San Lucas F."/>
            <person name="Warren J."/>
            <person name="Zhang J."/>
            <person name="Zhao Z."/>
            <person name="Zhou C."/>
            <person name="Zhu D."/>
            <person name="Lee S."/>
            <person name="Bess C."/>
            <person name="Blankenburg K."/>
            <person name="Forbes L."/>
            <person name="Fu Q."/>
            <person name="Gubbala S."/>
            <person name="Hirani K."/>
            <person name="Jayaseelan J.C."/>
            <person name="Lara F."/>
            <person name="Munidasa M."/>
            <person name="Palculict T."/>
            <person name="Patil S."/>
            <person name="Pu L.-L."/>
            <person name="Saada N."/>
            <person name="Tang L."/>
            <person name="Weissenberger G."/>
            <person name="Zhu Y."/>
            <person name="Hemphill L."/>
            <person name="Shang Y."/>
            <person name="Youmans B."/>
            <person name="Ayvaz T."/>
            <person name="Ross M."/>
            <person name="Santibanez J."/>
            <person name="Aqrawi P."/>
            <person name="Gross S."/>
            <person name="Joshi V."/>
            <person name="Fowler G."/>
            <person name="Nazareth L."/>
            <person name="Reid J."/>
            <person name="Worley K."/>
            <person name="Petrosino J."/>
            <person name="Highlander S."/>
            <person name="Gibbs R."/>
        </authorList>
    </citation>
    <scope>NUCLEOTIDE SEQUENCE [LARGE SCALE GENOMIC DNA]</scope>
    <source>
        <strain evidence="1 2">ATCC 12755</strain>
    </source>
</reference>
<sequence>MQIFCYARCELQQEVLLSKESGRISLTNRLAPSKLKAEKQEKKVMAPAYLLLFLR</sequence>
<dbReference type="Proteomes" id="UP000004835">
    <property type="component" value="Unassembled WGS sequence"/>
</dbReference>
<comment type="caution">
    <text evidence="1">The sequence shown here is derived from an EMBL/GenBank/DDBJ whole genome shotgun (WGS) entry which is preliminary data.</text>
</comment>
<evidence type="ECO:0000313" key="1">
    <source>
        <dbReference type="EMBL" id="EGC71303.1"/>
    </source>
</evidence>
<evidence type="ECO:0000313" key="2">
    <source>
        <dbReference type="Proteomes" id="UP000004835"/>
    </source>
</evidence>
<dbReference type="AlphaFoldDB" id="F0EF35"/>
<protein>
    <submittedName>
        <fullName evidence="1">Uncharacterized protein</fullName>
    </submittedName>
</protein>
<accession>F0EF35</accession>
<dbReference type="EMBL" id="AEWT01000001">
    <property type="protein sequence ID" value="EGC71303.1"/>
    <property type="molecule type" value="Genomic_DNA"/>
</dbReference>
<organism evidence="1 2">
    <name type="scientific">Enterococcus casseliflavus ATCC 12755</name>
    <dbReference type="NCBI Taxonomy" id="888066"/>
    <lineage>
        <taxon>Bacteria</taxon>
        <taxon>Bacillati</taxon>
        <taxon>Bacillota</taxon>
        <taxon>Bacilli</taxon>
        <taxon>Lactobacillales</taxon>
        <taxon>Enterococcaceae</taxon>
        <taxon>Enterococcus</taxon>
    </lineage>
</organism>